<feature type="transmembrane region" description="Helical" evidence="1">
    <location>
        <begin position="106"/>
        <end position="132"/>
    </location>
</feature>
<reference evidence="3" key="3">
    <citation type="journal article" date="2020" name="Cell Host Microbe">
        <title>Functional and Genomic Variation between Human-Derived Isolates of Lachnospiraceae Reveals Inter- and Intra-Species Diversity.</title>
        <authorList>
            <person name="Sorbara M.T."/>
            <person name="Littmann E.R."/>
            <person name="Fontana E."/>
            <person name="Moody T.U."/>
            <person name="Kohout C.E."/>
            <person name="Gjonbalaj M."/>
            <person name="Eaton V."/>
            <person name="Seok R."/>
            <person name="Leiner I.M."/>
            <person name="Pamer E.G."/>
        </authorList>
    </citation>
    <scope>NUCLEOTIDE SEQUENCE</scope>
    <source>
        <strain evidence="3">MSK.16.45</strain>
    </source>
</reference>
<feature type="transmembrane region" description="Helical" evidence="1">
    <location>
        <begin position="54"/>
        <end position="78"/>
    </location>
</feature>
<dbReference type="RefSeq" id="WP_055062358.1">
    <property type="nucleotide sequence ID" value="NZ_CP100127.1"/>
</dbReference>
<feature type="transmembrane region" description="Helical" evidence="1">
    <location>
        <begin position="138"/>
        <end position="156"/>
    </location>
</feature>
<reference evidence="2" key="1">
    <citation type="submission" date="2015-05" db="EMBL/GenBank/DDBJ databases">
        <authorList>
            <person name="Wang D.B."/>
            <person name="Wang M."/>
        </authorList>
    </citation>
    <scope>NUCLEOTIDE SEQUENCE [LARGE SCALE GENOMIC DNA]</scope>
    <source>
        <strain evidence="2">T1-815</strain>
    </source>
</reference>
<evidence type="ECO:0000256" key="1">
    <source>
        <dbReference type="SAM" id="Phobius"/>
    </source>
</evidence>
<keyword evidence="4" id="KW-1185">Reference proteome</keyword>
<reference evidence="3" key="4">
    <citation type="submission" date="2020-02" db="EMBL/GenBank/DDBJ databases">
        <authorList>
            <person name="Littmann E."/>
            <person name="Sorbara M."/>
        </authorList>
    </citation>
    <scope>NUCLEOTIDE SEQUENCE</scope>
    <source>
        <strain evidence="3">MSK.16.45</strain>
    </source>
</reference>
<keyword evidence="1" id="KW-1133">Transmembrane helix</keyword>
<dbReference type="AlphaFoldDB" id="A0A0M6WTE0"/>
<feature type="transmembrane region" description="Helical" evidence="1">
    <location>
        <begin position="229"/>
        <end position="251"/>
    </location>
</feature>
<proteinExistence type="predicted"/>
<organism evidence="2 4">
    <name type="scientific">Agathobacter rectalis</name>
    <dbReference type="NCBI Taxonomy" id="39491"/>
    <lineage>
        <taxon>Bacteria</taxon>
        <taxon>Bacillati</taxon>
        <taxon>Bacillota</taxon>
        <taxon>Clostridia</taxon>
        <taxon>Lachnospirales</taxon>
        <taxon>Lachnospiraceae</taxon>
        <taxon>Agathobacter</taxon>
    </lineage>
</organism>
<feature type="transmembrane region" description="Helical" evidence="1">
    <location>
        <begin position="12"/>
        <end position="34"/>
    </location>
</feature>
<sequence>MERNEIKEANRKAMPGFLLLALVGAIVGGIVGFYSAEYDVEQLAGSMKSAGAFFGKYVSSWILLAIAVITPIVVIPVYKKTKRLLLAWDGEDESICDIAEKKLNTVLMIISIAMICAFFLISATYSGGFAMIEKHLNMYVLAIVTFLIIVAEGIIIQQKAVDITKIMYPEKTASVYDLKFQKKWVDSCDEAEKMMIGRCAFEAFKVTNSVCGALSIILAISAMMFDIGFLPSFVVCLIWLVNQCVYCRAAAKCSKVL</sequence>
<dbReference type="EMBL" id="CVRQ01000025">
    <property type="protein sequence ID" value="CRL40524.1"/>
    <property type="molecule type" value="Genomic_DNA"/>
</dbReference>
<dbReference type="InterPro" id="IPR021509">
    <property type="entry name" value="DUF3169"/>
</dbReference>
<protein>
    <submittedName>
        <fullName evidence="3">DUF3169 family protein</fullName>
    </submittedName>
</protein>
<dbReference type="Proteomes" id="UP000049472">
    <property type="component" value="Unassembled WGS sequence"/>
</dbReference>
<evidence type="ECO:0000313" key="3">
    <source>
        <dbReference type="EMBL" id="NSC78288.1"/>
    </source>
</evidence>
<reference evidence="4" key="2">
    <citation type="submission" date="2015-05" db="EMBL/GenBank/DDBJ databases">
        <authorList>
            <consortium name="Pathogen Informatics"/>
        </authorList>
    </citation>
    <scope>NUCLEOTIDE SEQUENCE [LARGE SCALE GENOMIC DNA]</scope>
    <source>
        <strain evidence="4">T1-815</strain>
    </source>
</reference>
<accession>A0A0M6WTE0</accession>
<dbReference type="Pfam" id="PF11368">
    <property type="entry name" value="DUF3169"/>
    <property type="match status" value="1"/>
</dbReference>
<keyword evidence="1" id="KW-0472">Membrane</keyword>
<evidence type="ECO:0000313" key="2">
    <source>
        <dbReference type="EMBL" id="CRL40524.1"/>
    </source>
</evidence>
<dbReference type="EMBL" id="JAAIMP010000037">
    <property type="protein sequence ID" value="NSC78288.1"/>
    <property type="molecule type" value="Genomic_DNA"/>
</dbReference>
<evidence type="ECO:0000313" key="4">
    <source>
        <dbReference type="Proteomes" id="UP000049472"/>
    </source>
</evidence>
<gene>
    <name evidence="3" type="ORF">G4312_13670</name>
    <name evidence="2" type="ORF">T1815_23941</name>
</gene>
<dbReference type="Proteomes" id="UP001193756">
    <property type="component" value="Unassembled WGS sequence"/>
</dbReference>
<name>A0A0M6WTE0_9FIRM</name>
<feature type="transmembrane region" description="Helical" evidence="1">
    <location>
        <begin position="203"/>
        <end position="223"/>
    </location>
</feature>
<keyword evidence="1" id="KW-0812">Transmembrane</keyword>